<dbReference type="OrthoDB" id="1897593at2759"/>
<protein>
    <submittedName>
        <fullName evidence="3">Uncharacterized protein</fullName>
    </submittedName>
</protein>
<feature type="coiled-coil region" evidence="1">
    <location>
        <begin position="113"/>
        <end position="182"/>
    </location>
</feature>
<evidence type="ECO:0000256" key="2">
    <source>
        <dbReference type="SAM" id="MobiDB-lite"/>
    </source>
</evidence>
<dbReference type="EMBL" id="JABCRI010000017">
    <property type="protein sequence ID" value="KAF8391010.1"/>
    <property type="molecule type" value="Genomic_DNA"/>
</dbReference>
<evidence type="ECO:0000313" key="3">
    <source>
        <dbReference type="EMBL" id="KAF8391010.1"/>
    </source>
</evidence>
<dbReference type="OMA" id="KQDEAMI"/>
<reference evidence="3 4" key="1">
    <citation type="submission" date="2020-04" db="EMBL/GenBank/DDBJ databases">
        <title>Plant Genome Project.</title>
        <authorList>
            <person name="Zhang R.-G."/>
        </authorList>
    </citation>
    <scope>NUCLEOTIDE SEQUENCE [LARGE SCALE GENOMIC DNA]</scope>
    <source>
        <strain evidence="3">YNK0</strain>
        <tissue evidence="3">Leaf</tissue>
    </source>
</reference>
<proteinExistence type="predicted"/>
<keyword evidence="1" id="KW-0175">Coiled coil</keyword>
<evidence type="ECO:0000256" key="1">
    <source>
        <dbReference type="SAM" id="Coils"/>
    </source>
</evidence>
<evidence type="ECO:0000313" key="4">
    <source>
        <dbReference type="Proteomes" id="UP000655225"/>
    </source>
</evidence>
<name>A0A834YMY3_TETSI</name>
<organism evidence="3 4">
    <name type="scientific">Tetracentron sinense</name>
    <name type="common">Spur-leaf</name>
    <dbReference type="NCBI Taxonomy" id="13715"/>
    <lineage>
        <taxon>Eukaryota</taxon>
        <taxon>Viridiplantae</taxon>
        <taxon>Streptophyta</taxon>
        <taxon>Embryophyta</taxon>
        <taxon>Tracheophyta</taxon>
        <taxon>Spermatophyta</taxon>
        <taxon>Magnoliopsida</taxon>
        <taxon>Trochodendrales</taxon>
        <taxon>Trochodendraceae</taxon>
        <taxon>Tetracentron</taxon>
    </lineage>
</organism>
<sequence>MIKGSAKSSPELLPVATNLEHPDDSTLEGLSANVKLLLKLIQDHKEACTKDKDDRKMQRVAGMITILDDVKGRIEKSQSSGKKKPELRRCYTELRPNNVPSENKGNEPVIDEKQRLRNELNASLAERKSLERMFSSLGKEKEIMATELARKVHELNSMEEHINDLKAQNEMLLVKVQACANEHKGNKCSDRETQGKMALQERIKALSEKLLKSLDGYRSLKRKFKEAQEENTGIHAMMKEMGVKVAAGFDRIRDFHRGITISNDQPVVIEEELSALEDMFQSFKMKVSKTEQDISEFVKQKADIKARKPPVLA</sequence>
<dbReference type="PANTHER" id="PTHR38378">
    <property type="entry name" value="MYOSIN HEAVY CHAIN-LIKE PROTEIN"/>
    <property type="match status" value="1"/>
</dbReference>
<dbReference type="Proteomes" id="UP000655225">
    <property type="component" value="Unassembled WGS sequence"/>
</dbReference>
<feature type="region of interest" description="Disordered" evidence="2">
    <location>
        <begin position="1"/>
        <end position="20"/>
    </location>
</feature>
<accession>A0A834YMY3</accession>
<gene>
    <name evidence="3" type="ORF">HHK36_023310</name>
</gene>
<keyword evidence="4" id="KW-1185">Reference proteome</keyword>
<dbReference type="AlphaFoldDB" id="A0A834YMY3"/>
<dbReference type="PANTHER" id="PTHR38378:SF3">
    <property type="entry name" value="MYOSIN HEAVY CHAIN-LIKE PROTEIN"/>
    <property type="match status" value="1"/>
</dbReference>
<comment type="caution">
    <text evidence="3">The sequence shown here is derived from an EMBL/GenBank/DDBJ whole genome shotgun (WGS) entry which is preliminary data.</text>
</comment>